<feature type="chain" id="PRO_5037975943" evidence="1">
    <location>
        <begin position="31"/>
        <end position="369"/>
    </location>
</feature>
<accession>A0A975R7R9</accession>
<keyword evidence="1" id="KW-0732">Signal</keyword>
<proteinExistence type="predicted"/>
<dbReference type="EMBL" id="CP073754">
    <property type="protein sequence ID" value="QWF69545.1"/>
    <property type="molecule type" value="Genomic_DNA"/>
</dbReference>
<feature type="signal peptide" evidence="1">
    <location>
        <begin position="1"/>
        <end position="30"/>
    </location>
</feature>
<protein>
    <submittedName>
        <fullName evidence="2">Uncharacterized protein</fullName>
    </submittedName>
</protein>
<organism evidence="2 3">
    <name type="scientific">Methylomonas paludis</name>
    <dbReference type="NCBI Taxonomy" id="1173101"/>
    <lineage>
        <taxon>Bacteria</taxon>
        <taxon>Pseudomonadati</taxon>
        <taxon>Pseudomonadota</taxon>
        <taxon>Gammaproteobacteria</taxon>
        <taxon>Methylococcales</taxon>
        <taxon>Methylococcaceae</taxon>
        <taxon>Methylomonas</taxon>
    </lineage>
</organism>
<sequence>MQHTMINQRPTVLAAAILSTWFSIVPTALANTTYTYSIATTPGGSNYNDQYNNGTYSPTALINDAGTVAGSWNAANNNPLSSTNVYVGATGLSYKGFMSNEQVNALVSGFNNNGYVVGNETGLTEYNYGSSEGSTAFYTTPADYGKTAPTKLLPADPNNLPTGDHVAGEFATGITDSNIIYGYTTHLVGANEHSFTYNIATSTYTDLSLTVNGVTESAGLQVGNVSNDGNYLLASYNGTTFVYDNATQVGTTITDPNFSTVVPTDVNNNGLVVGYEKNNSGTNLFYGFEYDLNTHTFLSSGVQDPYQTGYSGTQFTGINNNGVISGTPDVGWAVFTSTTDLIPAPLPGAFWLMSAALGGLGCLSRRKSP</sequence>
<evidence type="ECO:0000256" key="1">
    <source>
        <dbReference type="SAM" id="SignalP"/>
    </source>
</evidence>
<keyword evidence="3" id="KW-1185">Reference proteome</keyword>
<dbReference type="RefSeq" id="WP_215579719.1">
    <property type="nucleotide sequence ID" value="NZ_CP073754.1"/>
</dbReference>
<reference evidence="2" key="1">
    <citation type="submission" date="2021-04" db="EMBL/GenBank/DDBJ databases">
        <title>Draft genome sequence data of methanotrophic Methylovulum sp. strain S1L and Methylomonas sp. strain S2AM isolated from boreal lake water columns.</title>
        <authorList>
            <person name="Rissanen A.J."/>
            <person name="Mangayil R."/>
            <person name="Svenning M.M."/>
            <person name="Khanongnuch R."/>
        </authorList>
    </citation>
    <scope>NUCLEOTIDE SEQUENCE</scope>
    <source>
        <strain evidence="2">S2AM</strain>
    </source>
</reference>
<name>A0A975R7R9_9GAMM</name>
<dbReference type="Proteomes" id="UP000676649">
    <property type="component" value="Chromosome"/>
</dbReference>
<evidence type="ECO:0000313" key="2">
    <source>
        <dbReference type="EMBL" id="QWF69545.1"/>
    </source>
</evidence>
<dbReference type="AlphaFoldDB" id="A0A975R7R9"/>
<dbReference type="KEGG" id="mpad:KEF85_09140"/>
<evidence type="ECO:0000313" key="3">
    <source>
        <dbReference type="Proteomes" id="UP000676649"/>
    </source>
</evidence>
<gene>
    <name evidence="2" type="ORF">KEF85_09140</name>
</gene>